<keyword evidence="1" id="KW-0472">Membrane</keyword>
<protein>
    <recommendedName>
        <fullName evidence="2">PH domain-containing protein</fullName>
    </recommendedName>
</protein>
<evidence type="ECO:0000256" key="1">
    <source>
        <dbReference type="SAM" id="Phobius"/>
    </source>
</evidence>
<name>A0A4Q2M5R4_9MICO</name>
<proteinExistence type="predicted"/>
<evidence type="ECO:0000313" key="6">
    <source>
        <dbReference type="Proteomes" id="UP000581087"/>
    </source>
</evidence>
<dbReference type="RefSeq" id="WP_129174451.1">
    <property type="nucleotide sequence ID" value="NZ_JACCBI010000001.1"/>
</dbReference>
<dbReference type="OrthoDB" id="3826692at2"/>
<dbReference type="Proteomes" id="UP000581087">
    <property type="component" value="Unassembled WGS sequence"/>
</dbReference>
<keyword evidence="1" id="KW-0812">Transmembrane</keyword>
<reference evidence="4 5" key="1">
    <citation type="submission" date="2019-01" db="EMBL/GenBank/DDBJ databases">
        <title>Agromyces.</title>
        <authorList>
            <person name="Li J."/>
        </authorList>
    </citation>
    <scope>NUCLEOTIDE SEQUENCE [LARGE SCALE GENOMIC DNA]</scope>
    <source>
        <strain evidence="4 5">DSM 23870</strain>
    </source>
</reference>
<reference evidence="3 6" key="2">
    <citation type="submission" date="2020-07" db="EMBL/GenBank/DDBJ databases">
        <title>Sequencing the genomes of 1000 actinobacteria strains.</title>
        <authorList>
            <person name="Klenk H.-P."/>
        </authorList>
    </citation>
    <scope>NUCLEOTIDE SEQUENCE [LARGE SCALE GENOMIC DNA]</scope>
    <source>
        <strain evidence="3 6">DSM 23870</strain>
    </source>
</reference>
<organism evidence="4 5">
    <name type="scientific">Agromyces atrinae</name>
    <dbReference type="NCBI Taxonomy" id="592376"/>
    <lineage>
        <taxon>Bacteria</taxon>
        <taxon>Bacillati</taxon>
        <taxon>Actinomycetota</taxon>
        <taxon>Actinomycetes</taxon>
        <taxon>Micrococcales</taxon>
        <taxon>Microbacteriaceae</taxon>
        <taxon>Agromyces</taxon>
    </lineage>
</organism>
<keyword evidence="5" id="KW-1185">Reference proteome</keyword>
<dbReference type="EMBL" id="JACCBI010000001">
    <property type="protein sequence ID" value="NYD66277.1"/>
    <property type="molecule type" value="Genomic_DNA"/>
</dbReference>
<dbReference type="Proteomes" id="UP000292686">
    <property type="component" value="Unassembled WGS sequence"/>
</dbReference>
<keyword evidence="1" id="KW-1133">Transmembrane helix</keyword>
<accession>A0A4Q2M5R4</accession>
<evidence type="ECO:0000259" key="2">
    <source>
        <dbReference type="Pfam" id="PF25362"/>
    </source>
</evidence>
<dbReference type="AlphaFoldDB" id="A0A4Q2M5R4"/>
<feature type="domain" description="PH" evidence="2">
    <location>
        <begin position="39"/>
        <end position="159"/>
    </location>
</feature>
<evidence type="ECO:0000313" key="4">
    <source>
        <dbReference type="EMBL" id="RXZ86607.1"/>
    </source>
</evidence>
<evidence type="ECO:0000313" key="3">
    <source>
        <dbReference type="EMBL" id="NYD66277.1"/>
    </source>
</evidence>
<dbReference type="EMBL" id="SDPM01000004">
    <property type="protein sequence ID" value="RXZ86607.1"/>
    <property type="molecule type" value="Genomic_DNA"/>
</dbReference>
<feature type="transmembrane region" description="Helical" evidence="1">
    <location>
        <begin position="6"/>
        <end position="25"/>
    </location>
</feature>
<sequence>MDKVLPTVITVVVVALAVTLMILSWRARRRRDSGLSAYELPATAGDEILAADVFYVATTPHEVPHERLAVRGLAFRASARLAVTADGLRLEIPGESETFIPTSAITGADRATWAIDRGVEPHGLVVVTWTADGDDAHPSVDSYFRARYLDDTSKIIDALRSLIAGRTGSIIEREA</sequence>
<comment type="caution">
    <text evidence="4">The sequence shown here is derived from an EMBL/GenBank/DDBJ whole genome shotgun (WGS) entry which is preliminary data.</text>
</comment>
<gene>
    <name evidence="3" type="ORF">BJ972_000796</name>
    <name evidence="4" type="ORF">ESP50_09435</name>
</gene>
<dbReference type="InterPro" id="IPR057446">
    <property type="entry name" value="PH_bac"/>
</dbReference>
<evidence type="ECO:0000313" key="5">
    <source>
        <dbReference type="Proteomes" id="UP000292686"/>
    </source>
</evidence>
<dbReference type="Pfam" id="PF25362">
    <property type="entry name" value="bPH_11"/>
    <property type="match status" value="1"/>
</dbReference>